<dbReference type="Proteomes" id="UP000235826">
    <property type="component" value="Chromosome"/>
</dbReference>
<accession>A0A2K9PQW9</accession>
<organism evidence="1 2">
    <name type="scientific">Flavivirga eckloniae</name>
    <dbReference type="NCBI Taxonomy" id="1803846"/>
    <lineage>
        <taxon>Bacteria</taxon>
        <taxon>Pseudomonadati</taxon>
        <taxon>Bacteroidota</taxon>
        <taxon>Flavobacteriia</taxon>
        <taxon>Flavobacteriales</taxon>
        <taxon>Flavobacteriaceae</taxon>
        <taxon>Flavivirga</taxon>
    </lineage>
</organism>
<sequence>MNDQDYILFESYLSKELSQDEVTAFESRLENEAEFNQAFNTYKELSSFLEHKYENEAASTTFQNNLKTISNTYFEKQEPAKKVVRFKPWQYAVAASVMLLMGIFTFNNFSNPSFSDYNNYETISLTVRGGQEELLKTAEDAFNNRDFETAEKAFTSLLEGGNDSLELLLYKGIANMELDNFEIADNTLQNIGNGDSVYKYKAIWYLALSKLKQKEYKACSEILKGIPEDAEDYEQALKLIDKLE</sequence>
<dbReference type="InterPro" id="IPR011990">
    <property type="entry name" value="TPR-like_helical_dom_sf"/>
</dbReference>
<dbReference type="AlphaFoldDB" id="A0A2K9PQW9"/>
<dbReference type="Gene3D" id="1.25.40.10">
    <property type="entry name" value="Tetratricopeptide repeat domain"/>
    <property type="match status" value="1"/>
</dbReference>
<evidence type="ECO:0000313" key="2">
    <source>
        <dbReference type="Proteomes" id="UP000235826"/>
    </source>
</evidence>
<dbReference type="OrthoDB" id="979271at2"/>
<dbReference type="EMBL" id="CP025791">
    <property type="protein sequence ID" value="AUP78967.1"/>
    <property type="molecule type" value="Genomic_DNA"/>
</dbReference>
<proteinExistence type="predicted"/>
<reference evidence="1 2" key="1">
    <citation type="submission" date="2018-01" db="EMBL/GenBank/DDBJ databases">
        <title>Complete genome sequence of Flavivirga eckloniae ECD14 isolated from seaweed Ecklonia cava.</title>
        <authorList>
            <person name="Lee J.H."/>
            <person name="Baik K.S."/>
            <person name="Seong C.N."/>
        </authorList>
    </citation>
    <scope>NUCLEOTIDE SEQUENCE [LARGE SCALE GENOMIC DNA]</scope>
    <source>
        <strain evidence="1 2">ECD14</strain>
    </source>
</reference>
<name>A0A2K9PQW9_9FLAO</name>
<evidence type="ECO:0000313" key="1">
    <source>
        <dbReference type="EMBL" id="AUP78967.1"/>
    </source>
</evidence>
<keyword evidence="2" id="KW-1185">Reference proteome</keyword>
<dbReference type="KEGG" id="fek:C1H87_09750"/>
<evidence type="ECO:0008006" key="3">
    <source>
        <dbReference type="Google" id="ProtNLM"/>
    </source>
</evidence>
<protein>
    <recommendedName>
        <fullName evidence="3">Tetratricopeptide repeat protein</fullName>
    </recommendedName>
</protein>
<dbReference type="RefSeq" id="WP_102755622.1">
    <property type="nucleotide sequence ID" value="NZ_CP025791.1"/>
</dbReference>
<dbReference type="SUPFAM" id="SSF48452">
    <property type="entry name" value="TPR-like"/>
    <property type="match status" value="1"/>
</dbReference>
<gene>
    <name evidence="1" type="ORF">C1H87_09750</name>
</gene>